<dbReference type="SUPFAM" id="SSF53474">
    <property type="entry name" value="alpha/beta-Hydrolases"/>
    <property type="match status" value="1"/>
</dbReference>
<dbReference type="Pfam" id="PF00326">
    <property type="entry name" value="Peptidase_S9"/>
    <property type="match status" value="1"/>
</dbReference>
<feature type="compositionally biased region" description="Acidic residues" evidence="1">
    <location>
        <begin position="110"/>
        <end position="121"/>
    </location>
</feature>
<evidence type="ECO:0000313" key="3">
    <source>
        <dbReference type="EMBL" id="KAF1923399.1"/>
    </source>
</evidence>
<reference evidence="3" key="1">
    <citation type="journal article" date="2020" name="Stud. Mycol.">
        <title>101 Dothideomycetes genomes: a test case for predicting lifestyles and emergence of pathogens.</title>
        <authorList>
            <person name="Haridas S."/>
            <person name="Albert R."/>
            <person name="Binder M."/>
            <person name="Bloem J."/>
            <person name="Labutti K."/>
            <person name="Salamov A."/>
            <person name="Andreopoulos B."/>
            <person name="Baker S."/>
            <person name="Barry K."/>
            <person name="Bills G."/>
            <person name="Bluhm B."/>
            <person name="Cannon C."/>
            <person name="Castanera R."/>
            <person name="Culley D."/>
            <person name="Daum C."/>
            <person name="Ezra D."/>
            <person name="Gonzalez J."/>
            <person name="Henrissat B."/>
            <person name="Kuo A."/>
            <person name="Liang C."/>
            <person name="Lipzen A."/>
            <person name="Lutzoni F."/>
            <person name="Magnuson J."/>
            <person name="Mondo S."/>
            <person name="Nolan M."/>
            <person name="Ohm R."/>
            <person name="Pangilinan J."/>
            <person name="Park H.-J."/>
            <person name="Ramirez L."/>
            <person name="Alfaro M."/>
            <person name="Sun H."/>
            <person name="Tritt A."/>
            <person name="Yoshinaga Y."/>
            <person name="Zwiers L.-H."/>
            <person name="Turgeon B."/>
            <person name="Goodwin S."/>
            <person name="Spatafora J."/>
            <person name="Crous P."/>
            <person name="Grigoriev I."/>
        </authorList>
    </citation>
    <scope>NUCLEOTIDE SEQUENCE</scope>
    <source>
        <strain evidence="3">CBS 183.55</strain>
    </source>
</reference>
<dbReference type="InterPro" id="IPR001375">
    <property type="entry name" value="Peptidase_S9_cat"/>
</dbReference>
<dbReference type="Proteomes" id="UP000800082">
    <property type="component" value="Unassembled WGS sequence"/>
</dbReference>
<dbReference type="GeneID" id="54354801"/>
<dbReference type="GO" id="GO:0008236">
    <property type="term" value="F:serine-type peptidase activity"/>
    <property type="evidence" value="ECO:0007669"/>
    <property type="project" value="InterPro"/>
</dbReference>
<dbReference type="OrthoDB" id="19653at2759"/>
<dbReference type="RefSeq" id="XP_033443652.1">
    <property type="nucleotide sequence ID" value="XM_033597134.1"/>
</dbReference>
<dbReference type="GO" id="GO:0006508">
    <property type="term" value="P:proteolysis"/>
    <property type="evidence" value="ECO:0007669"/>
    <property type="project" value="InterPro"/>
</dbReference>
<dbReference type="InterPro" id="IPR029058">
    <property type="entry name" value="AB_hydrolase_fold"/>
</dbReference>
<dbReference type="Gene3D" id="3.40.50.1820">
    <property type="entry name" value="alpha/beta hydrolase"/>
    <property type="match status" value="1"/>
</dbReference>
<dbReference type="EMBL" id="ML979006">
    <property type="protein sequence ID" value="KAF1923399.1"/>
    <property type="molecule type" value="Genomic_DNA"/>
</dbReference>
<keyword evidence="4" id="KW-1185">Reference proteome</keyword>
<name>A0A6A5R7T9_9PLEO</name>
<evidence type="ECO:0000256" key="1">
    <source>
        <dbReference type="SAM" id="MobiDB-lite"/>
    </source>
</evidence>
<dbReference type="AlphaFoldDB" id="A0A6A5R7T9"/>
<sequence length="231" mass="25770">MTTAWTTKFAGMKLPLAILSFYGPTDFESGDLDKRRAEEYPERTMKIQNIIKALPKKPLTQYDGNGRDTTGMGWVRPGDPRSELVLSLFKEGNGLSLLLNGLPRSKNEENSSEDFSSEDSEDSSKDDTDDADTWLHAPDAERIAAISPLAQLRRGNYTVPTFVIHGTRDEIVPYHTAVTFVDALHAAGVEGHLLTVQGARHIHDVTLKMGTRQWDESVAPGYEFLLRHLRC</sequence>
<gene>
    <name evidence="3" type="ORF">M421DRAFT_75508</name>
</gene>
<proteinExistence type="predicted"/>
<evidence type="ECO:0000259" key="2">
    <source>
        <dbReference type="Pfam" id="PF00326"/>
    </source>
</evidence>
<feature type="region of interest" description="Disordered" evidence="1">
    <location>
        <begin position="100"/>
        <end position="133"/>
    </location>
</feature>
<evidence type="ECO:0000313" key="4">
    <source>
        <dbReference type="Proteomes" id="UP000800082"/>
    </source>
</evidence>
<feature type="domain" description="Peptidase S9 prolyl oligopeptidase catalytic" evidence="2">
    <location>
        <begin position="139"/>
        <end position="229"/>
    </location>
</feature>
<protein>
    <recommendedName>
        <fullName evidence="2">Peptidase S9 prolyl oligopeptidase catalytic domain-containing protein</fullName>
    </recommendedName>
</protein>
<organism evidence="3 4">
    <name type="scientific">Didymella exigua CBS 183.55</name>
    <dbReference type="NCBI Taxonomy" id="1150837"/>
    <lineage>
        <taxon>Eukaryota</taxon>
        <taxon>Fungi</taxon>
        <taxon>Dikarya</taxon>
        <taxon>Ascomycota</taxon>
        <taxon>Pezizomycotina</taxon>
        <taxon>Dothideomycetes</taxon>
        <taxon>Pleosporomycetidae</taxon>
        <taxon>Pleosporales</taxon>
        <taxon>Pleosporineae</taxon>
        <taxon>Didymellaceae</taxon>
        <taxon>Didymella</taxon>
    </lineage>
</organism>
<accession>A0A6A5R7T9</accession>